<dbReference type="GO" id="GO:0003993">
    <property type="term" value="F:acid phosphatase activity"/>
    <property type="evidence" value="ECO:0007669"/>
    <property type="project" value="UniProtKB-EC"/>
</dbReference>
<dbReference type="Pfam" id="PF00149">
    <property type="entry name" value="Metallophos"/>
    <property type="match status" value="1"/>
</dbReference>
<name>A0A1B0BP11_9MUSC</name>
<evidence type="ECO:0000313" key="7">
    <source>
        <dbReference type="EnsemblMetazoa" id="GPPI036045-PA"/>
    </source>
</evidence>
<dbReference type="InterPro" id="IPR025733">
    <property type="entry name" value="PAPs_C"/>
</dbReference>
<organism evidence="7 8">
    <name type="scientific">Glossina palpalis gambiensis</name>
    <dbReference type="NCBI Taxonomy" id="67801"/>
    <lineage>
        <taxon>Eukaryota</taxon>
        <taxon>Metazoa</taxon>
        <taxon>Ecdysozoa</taxon>
        <taxon>Arthropoda</taxon>
        <taxon>Hexapoda</taxon>
        <taxon>Insecta</taxon>
        <taxon>Pterygota</taxon>
        <taxon>Neoptera</taxon>
        <taxon>Endopterygota</taxon>
        <taxon>Diptera</taxon>
        <taxon>Brachycera</taxon>
        <taxon>Muscomorpha</taxon>
        <taxon>Hippoboscoidea</taxon>
        <taxon>Glossinidae</taxon>
        <taxon>Glossina</taxon>
    </lineage>
</organism>
<keyword evidence="2" id="KW-0325">Glycoprotein</keyword>
<evidence type="ECO:0000256" key="1">
    <source>
        <dbReference type="ARBA" id="ARBA00022729"/>
    </source>
</evidence>
<protein>
    <recommendedName>
        <fullName evidence="3">Purple acid phosphatase</fullName>
        <ecNumber evidence="3">3.1.3.2</ecNumber>
    </recommendedName>
</protein>
<dbReference type="AlphaFoldDB" id="A0A1B0BP11"/>
<dbReference type="SUPFAM" id="SSF49363">
    <property type="entry name" value="Purple acid phosphatase, N-terminal domain"/>
    <property type="match status" value="1"/>
</dbReference>
<dbReference type="PANTHER" id="PTHR45867">
    <property type="entry name" value="PURPLE ACID PHOSPHATASE"/>
    <property type="match status" value="1"/>
</dbReference>
<dbReference type="Proteomes" id="UP000092460">
    <property type="component" value="Unassembled WGS sequence"/>
</dbReference>
<dbReference type="EnsemblMetazoa" id="GPPI036045-RA">
    <property type="protein sequence ID" value="GPPI036045-PA"/>
    <property type="gene ID" value="GPPI036045"/>
</dbReference>
<dbReference type="InterPro" id="IPR015914">
    <property type="entry name" value="PAPs_N"/>
</dbReference>
<dbReference type="STRING" id="67801.A0A1B0BP11"/>
<evidence type="ECO:0000259" key="4">
    <source>
        <dbReference type="Pfam" id="PF00149"/>
    </source>
</evidence>
<comment type="catalytic activity">
    <reaction evidence="3">
        <text>a phosphate monoester + H2O = an alcohol + phosphate</text>
        <dbReference type="Rhea" id="RHEA:15017"/>
        <dbReference type="ChEBI" id="CHEBI:15377"/>
        <dbReference type="ChEBI" id="CHEBI:30879"/>
        <dbReference type="ChEBI" id="CHEBI:43474"/>
        <dbReference type="ChEBI" id="CHEBI:67140"/>
        <dbReference type="EC" id="3.1.3.2"/>
    </reaction>
</comment>
<dbReference type="InterPro" id="IPR041792">
    <property type="entry name" value="MPP_PAP"/>
</dbReference>
<dbReference type="EMBL" id="JXJN01017773">
    <property type="status" value="NOT_ANNOTATED_CDS"/>
    <property type="molecule type" value="Genomic_DNA"/>
</dbReference>
<keyword evidence="8" id="KW-1185">Reference proteome</keyword>
<sequence>MAWTIVLKSHNHINFLIPLITLEINVVEPCLAKEKMNLLFEIHLLFLLSAKKVSFVGASLYEYQPEQMHLSFGETVRDLVVTWTTNQRTNASICKYGRNAVESTKVNPESPRLFIKYIHRVTLKNLKENTCYKYYCGSDLGWSRKYWFCVPQKNENWSPSLAIYGDMGLTYAYSLPYLSDDVQNRMYNAVIHNGDFAYNLESEDGERGDLFMKQIENIAAYVPYMVNFSHYRKRFAMPGESEGLYYSFNLGPVHFVAFSTEVYFYLQFGYEPYCNQYSWLENELRESNRPENRENRPWLITYGHRPMYCSNDNINECSIKENVIRTGDPNKDLLGLEELFYNYGVDVEIWSHEHSYERSWPLYNYTVLNGSLTEPYRNPRAPVHIITGAAGNIESQDSFSGDLPEWSAFRSQVSYVHNNFVPKSTLSLQKPSSLRKRKHKETVDTSIWTEYTEVRVHLLQLLNLSQQWSKTERTSWIYMQTSETN</sequence>
<evidence type="ECO:0000259" key="6">
    <source>
        <dbReference type="Pfam" id="PF16656"/>
    </source>
</evidence>
<dbReference type="InterPro" id="IPR029052">
    <property type="entry name" value="Metallo-depent_PP-like"/>
</dbReference>
<dbReference type="EC" id="3.1.3.2" evidence="3"/>
<dbReference type="GO" id="GO:0046872">
    <property type="term" value="F:metal ion binding"/>
    <property type="evidence" value="ECO:0007669"/>
    <property type="project" value="InterPro"/>
</dbReference>
<dbReference type="PANTHER" id="PTHR45867:SF3">
    <property type="entry name" value="ACID PHOSPHATASE TYPE 7"/>
    <property type="match status" value="1"/>
</dbReference>
<dbReference type="InterPro" id="IPR004843">
    <property type="entry name" value="Calcineurin-like_PHP"/>
</dbReference>
<proteinExistence type="inferred from homology"/>
<keyword evidence="1" id="KW-0732">Signal</keyword>
<dbReference type="InterPro" id="IPR008963">
    <property type="entry name" value="Purple_acid_Pase-like_N"/>
</dbReference>
<dbReference type="CDD" id="cd00839">
    <property type="entry name" value="MPP_PAPs"/>
    <property type="match status" value="1"/>
</dbReference>
<evidence type="ECO:0000259" key="5">
    <source>
        <dbReference type="Pfam" id="PF14008"/>
    </source>
</evidence>
<dbReference type="VEuPathDB" id="VectorBase:GPPI036045"/>
<reference evidence="7" key="2">
    <citation type="submission" date="2020-05" db="UniProtKB">
        <authorList>
            <consortium name="EnsemblMetazoa"/>
        </authorList>
    </citation>
    <scope>IDENTIFICATION</scope>
    <source>
        <strain evidence="7">IAEA</strain>
    </source>
</reference>
<dbReference type="Gene3D" id="2.60.40.380">
    <property type="entry name" value="Purple acid phosphatase-like, N-terminal"/>
    <property type="match status" value="1"/>
</dbReference>
<feature type="domain" description="Calcineurin-like phosphoesterase" evidence="4">
    <location>
        <begin position="163"/>
        <end position="356"/>
    </location>
</feature>
<dbReference type="Gene3D" id="3.60.21.10">
    <property type="match status" value="1"/>
</dbReference>
<dbReference type="EMBL" id="JXJN01017772">
    <property type="status" value="NOT_ANNOTATED_CDS"/>
    <property type="molecule type" value="Genomic_DNA"/>
</dbReference>
<dbReference type="Pfam" id="PF16656">
    <property type="entry name" value="Pur_ac_phosph_N"/>
    <property type="match status" value="1"/>
</dbReference>
<evidence type="ECO:0000256" key="3">
    <source>
        <dbReference type="RuleBase" id="RU361203"/>
    </source>
</evidence>
<accession>A0A1B0BP11</accession>
<dbReference type="Pfam" id="PF14008">
    <property type="entry name" value="Metallophos_C"/>
    <property type="match status" value="1"/>
</dbReference>
<evidence type="ECO:0000256" key="2">
    <source>
        <dbReference type="ARBA" id="ARBA00023180"/>
    </source>
</evidence>
<dbReference type="SUPFAM" id="SSF56300">
    <property type="entry name" value="Metallo-dependent phosphatases"/>
    <property type="match status" value="1"/>
</dbReference>
<feature type="domain" description="Purple acid phosphatase N-terminal" evidence="6">
    <location>
        <begin position="65"/>
        <end position="148"/>
    </location>
</feature>
<dbReference type="EMBL" id="JXJN01017770">
    <property type="status" value="NOT_ANNOTATED_CDS"/>
    <property type="molecule type" value="Genomic_DNA"/>
</dbReference>
<evidence type="ECO:0000313" key="8">
    <source>
        <dbReference type="Proteomes" id="UP000092460"/>
    </source>
</evidence>
<comment type="similarity">
    <text evidence="3">Belongs to the metallophosphoesterase superfamily. Purple acid phosphatase family.</text>
</comment>
<keyword evidence="3" id="KW-0378">Hydrolase</keyword>
<feature type="domain" description="Purple acid phosphatase C-terminal" evidence="5">
    <location>
        <begin position="381"/>
        <end position="428"/>
    </location>
</feature>
<reference evidence="8" key="1">
    <citation type="submission" date="2015-01" db="EMBL/GenBank/DDBJ databases">
        <authorList>
            <person name="Aksoy S."/>
            <person name="Warren W."/>
            <person name="Wilson R.K."/>
        </authorList>
    </citation>
    <scope>NUCLEOTIDE SEQUENCE [LARGE SCALE GENOMIC DNA]</scope>
    <source>
        <strain evidence="8">IAEA</strain>
    </source>
</reference>
<dbReference type="EMBL" id="JXJN01017771">
    <property type="status" value="NOT_ANNOTATED_CDS"/>
    <property type="molecule type" value="Genomic_DNA"/>
</dbReference>